<accession>F4QE06</accession>
<name>F4QE06_CACFS</name>
<dbReference type="GeneID" id="14866524"/>
<evidence type="ECO:0000313" key="2">
    <source>
        <dbReference type="Proteomes" id="UP000007797"/>
    </source>
</evidence>
<dbReference type="KEGG" id="dfa:DFA_11714"/>
<dbReference type="AlphaFoldDB" id="F4QE06"/>
<protein>
    <submittedName>
        <fullName evidence="1">Uncharacterized protein</fullName>
    </submittedName>
</protein>
<gene>
    <name evidence="1" type="ORF">DFA_11714</name>
</gene>
<sequence>MKKEVDVNIDSNSIPATSTTRHISLRDFKRLPIDISKDGLMDPVNIPSKLKLFQASSESEGAGSLFGYIQYNIFEGFRVSARSLDNRIKLTHDITQFSTPIKGWIANGENLRGVNETEVGASIDNLYSTYKTRSGSVFQVGCSGGLRLVGDIDTNKLNSDNGGTYLFNRVRPFISPKFTYFGKLGWIHVNTPINRKGNRVELKHNFFFNVRGNTILSGLEYTTSRFDRYLRTSPQLKSVFSQQPPDDVKETIHYKLVHVASSTELGLRRIRKIYGVGKWQIVLGIKHNIQQSVFIQCLFTHTIGDKTTFGLSLGLDL</sequence>
<dbReference type="OMA" id="QCLFTHT"/>
<organism evidence="1 2">
    <name type="scientific">Cavenderia fasciculata</name>
    <name type="common">Slime mold</name>
    <name type="synonym">Dictyostelium fasciculatum</name>
    <dbReference type="NCBI Taxonomy" id="261658"/>
    <lineage>
        <taxon>Eukaryota</taxon>
        <taxon>Amoebozoa</taxon>
        <taxon>Evosea</taxon>
        <taxon>Eumycetozoa</taxon>
        <taxon>Dictyostelia</taxon>
        <taxon>Acytosteliales</taxon>
        <taxon>Cavenderiaceae</taxon>
        <taxon>Cavenderia</taxon>
    </lineage>
</organism>
<reference evidence="2" key="1">
    <citation type="journal article" date="2011" name="Genome Res.">
        <title>Phylogeny-wide analysis of social amoeba genomes highlights ancient origins for complex intercellular communication.</title>
        <authorList>
            <person name="Heidel A.J."/>
            <person name="Lawal H.M."/>
            <person name="Felder M."/>
            <person name="Schilde C."/>
            <person name="Helps N.R."/>
            <person name="Tunggal B."/>
            <person name="Rivero F."/>
            <person name="John U."/>
            <person name="Schleicher M."/>
            <person name="Eichinger L."/>
            <person name="Platzer M."/>
            <person name="Noegel A.A."/>
            <person name="Schaap P."/>
            <person name="Gloeckner G."/>
        </authorList>
    </citation>
    <scope>NUCLEOTIDE SEQUENCE [LARGE SCALE GENOMIC DNA]</scope>
    <source>
        <strain evidence="2">SH3</strain>
    </source>
</reference>
<keyword evidence="2" id="KW-1185">Reference proteome</keyword>
<dbReference type="OrthoDB" id="17846at2759"/>
<dbReference type="RefSeq" id="XP_004350661.1">
    <property type="nucleotide sequence ID" value="XM_004350610.1"/>
</dbReference>
<evidence type="ECO:0000313" key="1">
    <source>
        <dbReference type="EMBL" id="EGG13953.1"/>
    </source>
</evidence>
<proteinExistence type="predicted"/>
<dbReference type="EMBL" id="GL883029">
    <property type="protein sequence ID" value="EGG13953.1"/>
    <property type="molecule type" value="Genomic_DNA"/>
</dbReference>
<dbReference type="Proteomes" id="UP000007797">
    <property type="component" value="Unassembled WGS sequence"/>
</dbReference>